<dbReference type="SUPFAM" id="SSF144091">
    <property type="entry name" value="Rhomboid-like"/>
    <property type="match status" value="1"/>
</dbReference>
<evidence type="ECO:0000256" key="1">
    <source>
        <dbReference type="ARBA" id="ARBA00004141"/>
    </source>
</evidence>
<feature type="transmembrane region" description="Helical" evidence="7">
    <location>
        <begin position="199"/>
        <end position="220"/>
    </location>
</feature>
<dbReference type="InterPro" id="IPR002048">
    <property type="entry name" value="EF_hand_dom"/>
</dbReference>
<proteinExistence type="inferred from homology"/>
<dbReference type="AlphaFoldDB" id="A0A0N5AZW2"/>
<feature type="transmembrane region" description="Helical" evidence="7">
    <location>
        <begin position="258"/>
        <end position="279"/>
    </location>
</feature>
<dbReference type="SMART" id="SM00054">
    <property type="entry name" value="EFh"/>
    <property type="match status" value="2"/>
</dbReference>
<dbReference type="Pfam" id="PF01694">
    <property type="entry name" value="Rhomboid"/>
    <property type="match status" value="1"/>
</dbReference>
<dbReference type="InterPro" id="IPR051739">
    <property type="entry name" value="Rhomboid_IM_Serine_Proteases"/>
</dbReference>
<feature type="transmembrane region" description="Helical" evidence="7">
    <location>
        <begin position="349"/>
        <end position="370"/>
    </location>
</feature>
<organism evidence="9 10">
    <name type="scientific">Syphacia muris</name>
    <dbReference type="NCBI Taxonomy" id="451379"/>
    <lineage>
        <taxon>Eukaryota</taxon>
        <taxon>Metazoa</taxon>
        <taxon>Ecdysozoa</taxon>
        <taxon>Nematoda</taxon>
        <taxon>Chromadorea</taxon>
        <taxon>Rhabditida</taxon>
        <taxon>Spirurina</taxon>
        <taxon>Oxyuridomorpha</taxon>
        <taxon>Oxyuroidea</taxon>
        <taxon>Oxyuridae</taxon>
        <taxon>Syphacia</taxon>
    </lineage>
</organism>
<protein>
    <submittedName>
        <fullName evidence="10">Rhomboid protease</fullName>
    </submittedName>
</protein>
<keyword evidence="5 7" id="KW-1133">Transmembrane helix</keyword>
<dbReference type="STRING" id="451379.A0A0N5AZW2"/>
<dbReference type="SUPFAM" id="SSF47473">
    <property type="entry name" value="EF-hand"/>
    <property type="match status" value="1"/>
</dbReference>
<dbReference type="InterPro" id="IPR022764">
    <property type="entry name" value="Peptidase_S54_rhomboid_dom"/>
</dbReference>
<dbReference type="GO" id="GO:0005509">
    <property type="term" value="F:calcium ion binding"/>
    <property type="evidence" value="ECO:0007669"/>
    <property type="project" value="InterPro"/>
</dbReference>
<dbReference type="Pfam" id="PF13499">
    <property type="entry name" value="EF-hand_7"/>
    <property type="match status" value="1"/>
</dbReference>
<dbReference type="PANTHER" id="PTHR45840">
    <property type="entry name" value="RHOMBOID-RELATED PROTEIN"/>
    <property type="match status" value="1"/>
</dbReference>
<evidence type="ECO:0000256" key="6">
    <source>
        <dbReference type="ARBA" id="ARBA00023136"/>
    </source>
</evidence>
<feature type="transmembrane region" description="Helical" evidence="7">
    <location>
        <begin position="232"/>
        <end position="252"/>
    </location>
</feature>
<evidence type="ECO:0000256" key="2">
    <source>
        <dbReference type="ARBA" id="ARBA00009045"/>
    </source>
</evidence>
<dbReference type="PANTHER" id="PTHR45840:SF9">
    <property type="entry name" value="INACTIVE RHOMBOID-RELATED PROTEIN 2"/>
    <property type="match status" value="1"/>
</dbReference>
<dbReference type="Gene3D" id="1.10.238.10">
    <property type="entry name" value="EF-hand"/>
    <property type="match status" value="1"/>
</dbReference>
<evidence type="ECO:0000256" key="7">
    <source>
        <dbReference type="SAM" id="Phobius"/>
    </source>
</evidence>
<feature type="transmembrane region" description="Helical" evidence="7">
    <location>
        <begin position="319"/>
        <end position="337"/>
    </location>
</feature>
<evidence type="ECO:0000313" key="9">
    <source>
        <dbReference type="Proteomes" id="UP000046393"/>
    </source>
</evidence>
<evidence type="ECO:0000256" key="3">
    <source>
        <dbReference type="ARBA" id="ARBA00022692"/>
    </source>
</evidence>
<dbReference type="CDD" id="cd00051">
    <property type="entry name" value="EFh"/>
    <property type="match status" value="1"/>
</dbReference>
<dbReference type="PROSITE" id="PS50222">
    <property type="entry name" value="EF_HAND_2"/>
    <property type="match status" value="2"/>
</dbReference>
<keyword evidence="3 7" id="KW-0812">Transmembrane</keyword>
<dbReference type="GO" id="GO:0004252">
    <property type="term" value="F:serine-type endopeptidase activity"/>
    <property type="evidence" value="ECO:0007669"/>
    <property type="project" value="InterPro"/>
</dbReference>
<dbReference type="PROSITE" id="PS00018">
    <property type="entry name" value="EF_HAND_1"/>
    <property type="match status" value="1"/>
</dbReference>
<dbReference type="GO" id="GO:0016020">
    <property type="term" value="C:membrane"/>
    <property type="evidence" value="ECO:0007669"/>
    <property type="project" value="UniProtKB-SubCell"/>
</dbReference>
<name>A0A0N5AZW2_9BILA</name>
<keyword evidence="9" id="KW-1185">Reference proteome</keyword>
<reference evidence="10" key="1">
    <citation type="submission" date="2017-02" db="UniProtKB">
        <authorList>
            <consortium name="WormBaseParasite"/>
        </authorList>
    </citation>
    <scope>IDENTIFICATION</scope>
</reference>
<sequence>MAIMLEVEEPGSPCKCVKWIRIFNQFDVNNDGYIPTRELKQYVRESARLFGLNPNEATKLLENVDINKDHLIDFSEFCLLMSKAKKMRMRRVMFLAAQMVLPRNVRTQKFTYLQQYNCFPPPLFMLFISVIEVNIFGYVCTTDLNSLVFLVKLQIAVYTYYVSEMKSGLNLERRSTTGISITDSPLIFNPHKKQELWRYFTYMLVHIDIFHLVLNILAQLVLGVSLELVHKLWRIAAVYFSGVLAGSLLVSVVDPNAYLAGASGGVYALLAAHISDLLINWSEMEFAFVRAIFLGFVIVVDFGISAYQRYFENENKVSYASHIAGFVAGVLMGVVVLRNFRKRTWEAAALWTCIVTLFFLTAVLIILQIAPEIL</sequence>
<dbReference type="Proteomes" id="UP000046393">
    <property type="component" value="Unplaced"/>
</dbReference>
<feature type="domain" description="EF-hand" evidence="8">
    <location>
        <begin position="52"/>
        <end position="87"/>
    </location>
</feature>
<dbReference type="InterPro" id="IPR011992">
    <property type="entry name" value="EF-hand-dom_pair"/>
</dbReference>
<comment type="similarity">
    <text evidence="2">Belongs to the peptidase S54 family.</text>
</comment>
<evidence type="ECO:0000256" key="5">
    <source>
        <dbReference type="ARBA" id="ARBA00022989"/>
    </source>
</evidence>
<comment type="subcellular location">
    <subcellularLocation>
        <location evidence="1">Membrane</location>
        <topology evidence="1">Multi-pass membrane protein</topology>
    </subcellularLocation>
</comment>
<dbReference type="Gene3D" id="1.20.1540.10">
    <property type="entry name" value="Rhomboid-like"/>
    <property type="match status" value="1"/>
</dbReference>
<dbReference type="WBParaSite" id="SMUV_0001054401-mRNA-1">
    <property type="protein sequence ID" value="SMUV_0001054401-mRNA-1"/>
    <property type="gene ID" value="SMUV_0001054401"/>
</dbReference>
<keyword evidence="4" id="KW-0106">Calcium</keyword>
<evidence type="ECO:0000256" key="4">
    <source>
        <dbReference type="ARBA" id="ARBA00022837"/>
    </source>
</evidence>
<dbReference type="InterPro" id="IPR035952">
    <property type="entry name" value="Rhomboid-like_sf"/>
</dbReference>
<evidence type="ECO:0000259" key="8">
    <source>
        <dbReference type="PROSITE" id="PS50222"/>
    </source>
</evidence>
<dbReference type="InterPro" id="IPR018247">
    <property type="entry name" value="EF_Hand_1_Ca_BS"/>
</dbReference>
<keyword evidence="6 7" id="KW-0472">Membrane</keyword>
<feature type="transmembrane region" description="Helical" evidence="7">
    <location>
        <begin position="286"/>
        <end position="307"/>
    </location>
</feature>
<accession>A0A0N5AZW2</accession>
<evidence type="ECO:0000313" key="10">
    <source>
        <dbReference type="WBParaSite" id="SMUV_0001054401-mRNA-1"/>
    </source>
</evidence>
<feature type="domain" description="EF-hand" evidence="8">
    <location>
        <begin position="18"/>
        <end position="49"/>
    </location>
</feature>